<dbReference type="RefSeq" id="WP_344050114.1">
    <property type="nucleotide sequence ID" value="NZ_BAAAHG010000023.1"/>
</dbReference>
<comment type="caution">
    <text evidence="1">The sequence shown here is derived from an EMBL/GenBank/DDBJ whole genome shotgun (WGS) entry which is preliminary data.</text>
</comment>
<organism evidence="1 2">
    <name type="scientific">Streptomyces thermoalcalitolerans</name>
    <dbReference type="NCBI Taxonomy" id="65605"/>
    <lineage>
        <taxon>Bacteria</taxon>
        <taxon>Bacillati</taxon>
        <taxon>Actinomycetota</taxon>
        <taxon>Actinomycetes</taxon>
        <taxon>Kitasatosporales</taxon>
        <taxon>Streptomycetaceae</taxon>
        <taxon>Streptomyces</taxon>
    </lineage>
</organism>
<reference evidence="1 2" key="1">
    <citation type="journal article" date="2019" name="Int. J. Syst. Evol. Microbiol.">
        <title>The Global Catalogue of Microorganisms (GCM) 10K type strain sequencing project: providing services to taxonomists for standard genome sequencing and annotation.</title>
        <authorList>
            <consortium name="The Broad Institute Genomics Platform"/>
            <consortium name="The Broad Institute Genome Sequencing Center for Infectious Disease"/>
            <person name="Wu L."/>
            <person name="Ma J."/>
        </authorList>
    </citation>
    <scope>NUCLEOTIDE SEQUENCE [LARGE SCALE GENOMIC DNA]</scope>
    <source>
        <strain evidence="1 2">JCM 10673</strain>
    </source>
</reference>
<accession>A0ABN1NRS5</accession>
<gene>
    <name evidence="1" type="ORF">GCM10009549_31050</name>
</gene>
<keyword evidence="2" id="KW-1185">Reference proteome</keyword>
<name>A0ABN1NRS5_9ACTN</name>
<dbReference type="EMBL" id="BAAAHG010000023">
    <property type="protein sequence ID" value="GAA0915530.1"/>
    <property type="molecule type" value="Genomic_DNA"/>
</dbReference>
<sequence>MKITEDVAGHPAEGQMFLSRAVAALAPRIVADIAAEQRASGDA</sequence>
<proteinExistence type="predicted"/>
<evidence type="ECO:0000313" key="1">
    <source>
        <dbReference type="EMBL" id="GAA0915530.1"/>
    </source>
</evidence>
<evidence type="ECO:0000313" key="2">
    <source>
        <dbReference type="Proteomes" id="UP001501005"/>
    </source>
</evidence>
<protein>
    <submittedName>
        <fullName evidence="1">Uncharacterized protein</fullName>
    </submittedName>
</protein>
<dbReference type="Proteomes" id="UP001501005">
    <property type="component" value="Unassembled WGS sequence"/>
</dbReference>